<dbReference type="SUPFAM" id="SSF46689">
    <property type="entry name" value="Homeodomain-like"/>
    <property type="match status" value="2"/>
</dbReference>
<proteinExistence type="predicted"/>
<evidence type="ECO:0000259" key="3">
    <source>
        <dbReference type="PROSITE" id="PS01124"/>
    </source>
</evidence>
<name>A0ABV6N058_9PSEU</name>
<evidence type="ECO:0000256" key="2">
    <source>
        <dbReference type="ARBA" id="ARBA00023163"/>
    </source>
</evidence>
<keyword evidence="1" id="KW-0805">Transcription regulation</keyword>
<evidence type="ECO:0000256" key="1">
    <source>
        <dbReference type="ARBA" id="ARBA00023015"/>
    </source>
</evidence>
<dbReference type="SUPFAM" id="SSF52317">
    <property type="entry name" value="Class I glutamine amidotransferase-like"/>
    <property type="match status" value="1"/>
</dbReference>
<dbReference type="InterPro" id="IPR018060">
    <property type="entry name" value="HTH_AraC"/>
</dbReference>
<dbReference type="SMART" id="SM00342">
    <property type="entry name" value="HTH_ARAC"/>
    <property type="match status" value="1"/>
</dbReference>
<keyword evidence="2" id="KW-0804">Transcription</keyword>
<dbReference type="Pfam" id="PF12833">
    <property type="entry name" value="HTH_18"/>
    <property type="match status" value="1"/>
</dbReference>
<protein>
    <submittedName>
        <fullName evidence="4">GlxA family transcriptional regulator</fullName>
    </submittedName>
</protein>
<dbReference type="EMBL" id="JBHLUD010000011">
    <property type="protein sequence ID" value="MFC0545963.1"/>
    <property type="molecule type" value="Genomic_DNA"/>
</dbReference>
<dbReference type="PANTHER" id="PTHR43130">
    <property type="entry name" value="ARAC-FAMILY TRANSCRIPTIONAL REGULATOR"/>
    <property type="match status" value="1"/>
</dbReference>
<dbReference type="Gene3D" id="1.10.10.60">
    <property type="entry name" value="Homeodomain-like"/>
    <property type="match status" value="1"/>
</dbReference>
<reference evidence="4 5" key="1">
    <citation type="submission" date="2024-09" db="EMBL/GenBank/DDBJ databases">
        <authorList>
            <person name="Sun Q."/>
            <person name="Mori K."/>
        </authorList>
    </citation>
    <scope>NUCLEOTIDE SEQUENCE [LARGE SCALE GENOMIC DNA]</scope>
    <source>
        <strain evidence="4 5">TBRC 1432</strain>
    </source>
</reference>
<evidence type="ECO:0000313" key="5">
    <source>
        <dbReference type="Proteomes" id="UP001589810"/>
    </source>
</evidence>
<dbReference type="InterPro" id="IPR029062">
    <property type="entry name" value="Class_I_gatase-like"/>
</dbReference>
<dbReference type="Gene3D" id="3.40.50.880">
    <property type="match status" value="1"/>
</dbReference>
<dbReference type="InterPro" id="IPR002818">
    <property type="entry name" value="DJ-1/PfpI"/>
</dbReference>
<sequence length="323" mass="34419">MAGVSPHLVVVLAFDGVQLLDVAGPVDVLTSANEHGADYRVIIASAGGEPVTTSAGVRIAADTTFAGVPERIGTTLVPGRPDWQRAVTDEPLVEAVRTMAQRSQRVASVCAGAFPLAESGLLDGRRAATHWQLADDLSRRYPQVTVEPDPLFVRDGNIISSAGVTAGIDLTVALVEDDHGADLARAVARQLVVFMARPGGQSQFSARLGPRNPHSEVVRHVMDAIVADPAGPHKLPELGARVNMSGRHLARLFTAEIGRTPAEYVDTVRVEAARALLEGGTDPVDLIARRVGLGSAETLRRLFLRTVSITPTAYRARFRTSQR</sequence>
<dbReference type="InterPro" id="IPR009057">
    <property type="entry name" value="Homeodomain-like_sf"/>
</dbReference>
<dbReference type="Pfam" id="PF01965">
    <property type="entry name" value="DJ-1_PfpI"/>
    <property type="match status" value="1"/>
</dbReference>
<comment type="caution">
    <text evidence="4">The sequence shown here is derived from an EMBL/GenBank/DDBJ whole genome shotgun (WGS) entry which is preliminary data.</text>
</comment>
<keyword evidence="5" id="KW-1185">Reference proteome</keyword>
<dbReference type="CDD" id="cd03137">
    <property type="entry name" value="GATase1_AraC_1"/>
    <property type="match status" value="1"/>
</dbReference>
<dbReference type="Proteomes" id="UP001589810">
    <property type="component" value="Unassembled WGS sequence"/>
</dbReference>
<dbReference type="InterPro" id="IPR052158">
    <property type="entry name" value="INH-QAR"/>
</dbReference>
<feature type="domain" description="HTH araC/xylS-type" evidence="3">
    <location>
        <begin position="219"/>
        <end position="317"/>
    </location>
</feature>
<organism evidence="4 5">
    <name type="scientific">Kutzneria chonburiensis</name>
    <dbReference type="NCBI Taxonomy" id="1483604"/>
    <lineage>
        <taxon>Bacteria</taxon>
        <taxon>Bacillati</taxon>
        <taxon>Actinomycetota</taxon>
        <taxon>Actinomycetes</taxon>
        <taxon>Pseudonocardiales</taxon>
        <taxon>Pseudonocardiaceae</taxon>
        <taxon>Kutzneria</taxon>
    </lineage>
</organism>
<gene>
    <name evidence="4" type="ORF">ACFFH7_30915</name>
</gene>
<dbReference type="PANTHER" id="PTHR43130:SF3">
    <property type="entry name" value="HTH-TYPE TRANSCRIPTIONAL REGULATOR RV1931C"/>
    <property type="match status" value="1"/>
</dbReference>
<dbReference type="PROSITE" id="PS01124">
    <property type="entry name" value="HTH_ARAC_FAMILY_2"/>
    <property type="match status" value="1"/>
</dbReference>
<evidence type="ECO:0000313" key="4">
    <source>
        <dbReference type="EMBL" id="MFC0545963.1"/>
    </source>
</evidence>
<accession>A0ABV6N058</accession>